<comment type="pathway">
    <text evidence="2 13">Cofactor biosynthesis; molybdopterin biosynthesis.</text>
</comment>
<dbReference type="InterPro" id="IPR001453">
    <property type="entry name" value="MoaB/Mog_dom"/>
</dbReference>
<dbReference type="InterPro" id="IPR038987">
    <property type="entry name" value="MoeA-like"/>
</dbReference>
<dbReference type="Gene3D" id="3.90.105.10">
    <property type="entry name" value="Molybdopterin biosynthesis moea protein, domain 2"/>
    <property type="match status" value="1"/>
</dbReference>
<dbReference type="InterPro" id="IPR008284">
    <property type="entry name" value="MoCF_biosynth_CS"/>
</dbReference>
<organism evidence="16 17">
    <name type="scientific">Carassius auratus</name>
    <name type="common">Goldfish</name>
    <dbReference type="NCBI Taxonomy" id="7957"/>
    <lineage>
        <taxon>Eukaryota</taxon>
        <taxon>Metazoa</taxon>
        <taxon>Chordata</taxon>
        <taxon>Craniata</taxon>
        <taxon>Vertebrata</taxon>
        <taxon>Euteleostomi</taxon>
        <taxon>Actinopterygii</taxon>
        <taxon>Neopterygii</taxon>
        <taxon>Teleostei</taxon>
        <taxon>Ostariophysi</taxon>
        <taxon>Cypriniformes</taxon>
        <taxon>Cyprinidae</taxon>
        <taxon>Cyprininae</taxon>
        <taxon>Carassius</taxon>
    </lineage>
</organism>
<dbReference type="GO" id="GO:0005829">
    <property type="term" value="C:cytosol"/>
    <property type="evidence" value="ECO:0007669"/>
    <property type="project" value="TreeGrafter"/>
</dbReference>
<dbReference type="GO" id="GO:0061599">
    <property type="term" value="F:molybdopterin molybdotransferase activity"/>
    <property type="evidence" value="ECO:0007669"/>
    <property type="project" value="UniProtKB-UniRule"/>
</dbReference>
<dbReference type="GO" id="GO:0030425">
    <property type="term" value="C:dendrite"/>
    <property type="evidence" value="ECO:0007669"/>
    <property type="project" value="TreeGrafter"/>
</dbReference>
<evidence type="ECO:0000259" key="15">
    <source>
        <dbReference type="SMART" id="SM00852"/>
    </source>
</evidence>
<dbReference type="GO" id="GO:0046872">
    <property type="term" value="F:metal ion binding"/>
    <property type="evidence" value="ECO:0007669"/>
    <property type="project" value="UniProtKB-UniRule"/>
</dbReference>
<evidence type="ECO:0000256" key="6">
    <source>
        <dbReference type="ARBA" id="ARBA00022679"/>
    </source>
</evidence>
<gene>
    <name evidence="17" type="primary">LOC113073350</name>
</gene>
<dbReference type="GO" id="GO:0098970">
    <property type="term" value="P:postsynaptic neurotransmitter receptor diffusion trapping"/>
    <property type="evidence" value="ECO:0007669"/>
    <property type="project" value="TreeGrafter"/>
</dbReference>
<dbReference type="PANTHER" id="PTHR10192">
    <property type="entry name" value="MOLYBDOPTERIN BIOSYNTHESIS PROTEIN"/>
    <property type="match status" value="1"/>
</dbReference>
<keyword evidence="7 13" id="KW-0479">Metal-binding</keyword>
<evidence type="ECO:0000313" key="17">
    <source>
        <dbReference type="RefSeq" id="XP_026102061.1"/>
    </source>
</evidence>
<dbReference type="FunFam" id="3.40.980.10:FF:000002">
    <property type="entry name" value="Molybdopterin molybdenumtransferase"/>
    <property type="match status" value="1"/>
</dbReference>
<evidence type="ECO:0000256" key="8">
    <source>
        <dbReference type="ARBA" id="ARBA00022741"/>
    </source>
</evidence>
<keyword evidence="6 13" id="KW-0808">Transferase</keyword>
<dbReference type="FunFam" id="2.170.190.11:FF:000001">
    <property type="entry name" value="Molybdopterin molybdenumtransferase"/>
    <property type="match status" value="1"/>
</dbReference>
<evidence type="ECO:0000256" key="12">
    <source>
        <dbReference type="ARBA" id="ARBA00023268"/>
    </source>
</evidence>
<dbReference type="FunFam" id="3.40.980.10:FF:000001">
    <property type="entry name" value="Molybdopterin molybdenumtransferase"/>
    <property type="match status" value="1"/>
</dbReference>
<dbReference type="PROSITE" id="PS01078">
    <property type="entry name" value="MOCF_BIOSYNTHESIS_1"/>
    <property type="match status" value="1"/>
</dbReference>
<feature type="compositionally biased region" description="Polar residues" evidence="14">
    <location>
        <begin position="260"/>
        <end position="284"/>
    </location>
</feature>
<dbReference type="GO" id="GO:0061598">
    <property type="term" value="F:molybdopterin adenylyltransferase activity"/>
    <property type="evidence" value="ECO:0007669"/>
    <property type="project" value="UniProtKB-UniRule"/>
</dbReference>
<evidence type="ECO:0000256" key="1">
    <source>
        <dbReference type="ARBA" id="ARBA00001946"/>
    </source>
</evidence>
<dbReference type="SUPFAM" id="SSF63882">
    <property type="entry name" value="MoeA N-terminal region -like"/>
    <property type="match status" value="1"/>
</dbReference>
<dbReference type="Pfam" id="PF03453">
    <property type="entry name" value="MoeA_N"/>
    <property type="match status" value="1"/>
</dbReference>
<comment type="similarity">
    <text evidence="3">In the N-terminal section; belongs to the MoaB/Mog family.</text>
</comment>
<keyword evidence="8" id="KW-0547">Nucleotide-binding</keyword>
<proteinExistence type="inferred from homology"/>
<dbReference type="Gene3D" id="2.170.190.11">
    <property type="entry name" value="Molybdopterin biosynthesis moea protein, domain 3"/>
    <property type="match status" value="1"/>
</dbReference>
<keyword evidence="11 13" id="KW-0501">Molybdenum cofactor biosynthesis</keyword>
<comment type="similarity">
    <text evidence="13">Belongs to the MoeA family.</text>
</comment>
<evidence type="ECO:0000256" key="2">
    <source>
        <dbReference type="ARBA" id="ARBA00005046"/>
    </source>
</evidence>
<keyword evidence="9" id="KW-0067">ATP-binding</keyword>
<dbReference type="AlphaFoldDB" id="A0A6P6N177"/>
<dbReference type="InterPro" id="IPR005110">
    <property type="entry name" value="MoeA_linker/N"/>
</dbReference>
<dbReference type="Proteomes" id="UP000515129">
    <property type="component" value="Unplaced"/>
</dbReference>
<dbReference type="SUPFAM" id="SSF53218">
    <property type="entry name" value="Molybdenum cofactor biosynthesis proteins"/>
    <property type="match status" value="2"/>
</dbReference>
<comment type="function">
    <text evidence="13">Catalyzes two steps in the biosynthesis of the molybdenum cofactor. In the first step, molybdopterin is adenylated. Subsequently, molybdate is inserted into adenylated molybdopterin and AMP is released.</text>
</comment>
<feature type="domain" description="MoaB/Mog" evidence="15">
    <location>
        <begin position="18"/>
        <end position="165"/>
    </location>
</feature>
<comment type="catalytic activity">
    <reaction evidence="13">
        <text>molybdopterin + ATP + H(+) = adenylyl-molybdopterin + diphosphate</text>
        <dbReference type="Rhea" id="RHEA:31331"/>
        <dbReference type="ChEBI" id="CHEBI:15378"/>
        <dbReference type="ChEBI" id="CHEBI:30616"/>
        <dbReference type="ChEBI" id="CHEBI:33019"/>
        <dbReference type="ChEBI" id="CHEBI:58698"/>
        <dbReference type="ChEBI" id="CHEBI:62727"/>
    </reaction>
</comment>
<reference evidence="17" key="1">
    <citation type="submission" date="2025-08" db="UniProtKB">
        <authorList>
            <consortium name="RefSeq"/>
        </authorList>
    </citation>
    <scope>IDENTIFICATION</scope>
    <source>
        <strain evidence="17">Wakin</strain>
        <tissue evidence="17">Muscle</tissue>
    </source>
</reference>
<dbReference type="InterPro" id="IPR036135">
    <property type="entry name" value="MoeA_linker/N_sf"/>
</dbReference>
<feature type="region of interest" description="Disordered" evidence="14">
    <location>
        <begin position="260"/>
        <end position="288"/>
    </location>
</feature>
<comment type="cofactor">
    <cofactor evidence="1 13">
        <name>Mg(2+)</name>
        <dbReference type="ChEBI" id="CHEBI:18420"/>
    </cofactor>
</comment>
<name>A0A6P6N177_CARAU</name>
<dbReference type="GO" id="GO:0099634">
    <property type="term" value="C:postsynaptic specialization membrane"/>
    <property type="evidence" value="ECO:0007669"/>
    <property type="project" value="GOC"/>
</dbReference>
<keyword evidence="16" id="KW-1185">Reference proteome</keyword>
<evidence type="ECO:0000256" key="13">
    <source>
        <dbReference type="RuleBase" id="RU365090"/>
    </source>
</evidence>
<dbReference type="CDD" id="cd00887">
    <property type="entry name" value="MoeA"/>
    <property type="match status" value="1"/>
</dbReference>
<feature type="region of interest" description="Disordered" evidence="14">
    <location>
        <begin position="181"/>
        <end position="233"/>
    </location>
</feature>
<evidence type="ECO:0000256" key="11">
    <source>
        <dbReference type="ARBA" id="ARBA00023150"/>
    </source>
</evidence>
<dbReference type="GO" id="GO:0007529">
    <property type="term" value="P:establishment of synaptic specificity at neuromuscular junction"/>
    <property type="evidence" value="ECO:0007669"/>
    <property type="project" value="TreeGrafter"/>
</dbReference>
<keyword evidence="10 13" id="KW-0460">Magnesium</keyword>
<dbReference type="RefSeq" id="XP_026102061.1">
    <property type="nucleotide sequence ID" value="XM_026246276.1"/>
</dbReference>
<evidence type="ECO:0000256" key="9">
    <source>
        <dbReference type="ARBA" id="ARBA00022840"/>
    </source>
</evidence>
<dbReference type="GeneID" id="113073350"/>
<dbReference type="GO" id="GO:0005524">
    <property type="term" value="F:ATP binding"/>
    <property type="evidence" value="ECO:0007669"/>
    <property type="project" value="UniProtKB-UniRule"/>
</dbReference>
<dbReference type="GO" id="GO:0006777">
    <property type="term" value="P:Mo-molybdopterin cofactor biosynthetic process"/>
    <property type="evidence" value="ECO:0007669"/>
    <property type="project" value="UniProtKB-UniRule"/>
</dbReference>
<keyword evidence="5 13" id="KW-0500">Molybdenum</keyword>
<keyword evidence="12" id="KW-0511">Multifunctional enzyme</keyword>
<feature type="domain" description="MoaB/Mog" evidence="15">
    <location>
        <begin position="548"/>
        <end position="649"/>
    </location>
</feature>
<evidence type="ECO:0000256" key="5">
    <source>
        <dbReference type="ARBA" id="ARBA00022505"/>
    </source>
</evidence>
<dbReference type="NCBIfam" id="TIGR00177">
    <property type="entry name" value="molyb_syn"/>
    <property type="match status" value="1"/>
</dbReference>
<comment type="catalytic activity">
    <reaction evidence="13">
        <text>adenylyl-molybdopterin + molybdate = Mo-molybdopterin + AMP + H(+)</text>
        <dbReference type="Rhea" id="RHEA:35047"/>
        <dbReference type="ChEBI" id="CHEBI:15378"/>
        <dbReference type="ChEBI" id="CHEBI:36264"/>
        <dbReference type="ChEBI" id="CHEBI:62727"/>
        <dbReference type="ChEBI" id="CHEBI:71302"/>
        <dbReference type="ChEBI" id="CHEBI:456215"/>
    </reaction>
</comment>
<evidence type="ECO:0000256" key="4">
    <source>
        <dbReference type="ARBA" id="ARBA00008339"/>
    </source>
</evidence>
<dbReference type="Gene3D" id="3.40.980.10">
    <property type="entry name" value="MoaB/Mog-like domain"/>
    <property type="match status" value="2"/>
</dbReference>
<evidence type="ECO:0000256" key="10">
    <source>
        <dbReference type="ARBA" id="ARBA00022842"/>
    </source>
</evidence>
<dbReference type="GO" id="GO:0072579">
    <property type="term" value="P:glycine receptor clustering"/>
    <property type="evidence" value="ECO:0007669"/>
    <property type="project" value="TreeGrafter"/>
</dbReference>
<protein>
    <submittedName>
        <fullName evidence="17">Gephyrin-like isoform X3</fullName>
    </submittedName>
</protein>
<feature type="compositionally biased region" description="Pro residues" evidence="14">
    <location>
        <begin position="187"/>
        <end position="198"/>
    </location>
</feature>
<evidence type="ECO:0000256" key="3">
    <source>
        <dbReference type="ARBA" id="ARBA00007589"/>
    </source>
</evidence>
<dbReference type="GO" id="GO:0097112">
    <property type="term" value="P:gamma-aminobutyric acid receptor clustering"/>
    <property type="evidence" value="ECO:0007669"/>
    <property type="project" value="TreeGrafter"/>
</dbReference>
<dbReference type="SMART" id="SM00852">
    <property type="entry name" value="MoCF_biosynth"/>
    <property type="match status" value="2"/>
</dbReference>
<dbReference type="FunFam" id="3.90.105.10:FF:000004">
    <property type="entry name" value="Molybdopterin molybdenumtransferase"/>
    <property type="match status" value="1"/>
</dbReference>
<sequence length="650" mass="70460">MATDGMILTNHDHQIRVGVLTVSDSCFHNHTEDRSGINLKDLVHDPSLLGGTISAYKIVPDEIDEIKETLIDWCDEKELNLILTTGGTGFAPRDVTPEATKEVIEREAPGMSLAMLVGSLDVTPLGMLSRPVCGIRGKTLIINLPGSKKGSQECFQFILPALPHAIDLLREAVVKVKEVPNELEDLPSPPPPPSPLPTGSPHRQTEDKGVQCEEEEEEKKDSGVASTEDSSSSHITAASIAAKIPDSIISRGVQVLSRDTASLSTTPSESPRAQATSRLSTASCPTPKASRREFRAHLDEVITLKSRYSTLDQLQCRLEVLKDDRRGHRTFSSRVQSRCSSKENILRASHSAVDITKVARRHRMSPFPLTSMDKAFITVLEMTAVLGTEIINYRDGMGRVLAQDVYAKDNLPPFPASVKDGYAVRAADGPGDRFIIGESQAGEQPTHTVMPGQVMRVTTGAPIPCGADAVVQVEDTELLRESEDGTEELEVRILVQARPGQDIRPIGHDIKRGECVLAKGTHMGPSEIGLLATVGVTEVEVQKFPVVAVMSTGNELLNPEDDLNPGKIRDSNRSTLLATIQEHGYPTINLGIVGDNPDDLLNALNEGISRADVIITSGGVSMGEKDYLKQVLDIDLHAQIHFGRVFMKPG</sequence>
<dbReference type="Pfam" id="PF00994">
    <property type="entry name" value="MoCF_biosynth"/>
    <property type="match status" value="2"/>
</dbReference>
<evidence type="ECO:0000256" key="7">
    <source>
        <dbReference type="ARBA" id="ARBA00022723"/>
    </source>
</evidence>
<evidence type="ECO:0000256" key="14">
    <source>
        <dbReference type="SAM" id="MobiDB-lite"/>
    </source>
</evidence>
<comment type="similarity">
    <text evidence="4">In the C-terminal section; belongs to the MoeA family.</text>
</comment>
<accession>A0A6P6N177</accession>
<evidence type="ECO:0000313" key="16">
    <source>
        <dbReference type="Proteomes" id="UP000515129"/>
    </source>
</evidence>
<dbReference type="UniPathway" id="UPA00344"/>
<dbReference type="CDD" id="cd00886">
    <property type="entry name" value="MogA_MoaB"/>
    <property type="match status" value="1"/>
</dbReference>
<dbReference type="PANTHER" id="PTHR10192:SF32">
    <property type="entry name" value="GEPHYRIN B ISOFORM X1"/>
    <property type="match status" value="1"/>
</dbReference>
<dbReference type="InterPro" id="IPR036425">
    <property type="entry name" value="MoaB/Mog-like_dom_sf"/>
</dbReference>